<evidence type="ECO:0000313" key="4">
    <source>
        <dbReference type="Proteomes" id="UP000195012"/>
    </source>
</evidence>
<feature type="region of interest" description="Disordered" evidence="2">
    <location>
        <begin position="1489"/>
        <end position="1514"/>
    </location>
</feature>
<feature type="compositionally biased region" description="Polar residues" evidence="2">
    <location>
        <begin position="2785"/>
        <end position="2803"/>
    </location>
</feature>
<feature type="region of interest" description="Disordered" evidence="2">
    <location>
        <begin position="570"/>
        <end position="590"/>
    </location>
</feature>
<evidence type="ECO:0000256" key="1">
    <source>
        <dbReference type="SAM" id="Coils"/>
    </source>
</evidence>
<feature type="region of interest" description="Disordered" evidence="2">
    <location>
        <begin position="1988"/>
        <end position="2015"/>
    </location>
</feature>
<feature type="region of interest" description="Disordered" evidence="2">
    <location>
        <begin position="2165"/>
        <end position="2312"/>
    </location>
</feature>
<feature type="compositionally biased region" description="Basic residues" evidence="2">
    <location>
        <begin position="2120"/>
        <end position="2129"/>
    </location>
</feature>
<feature type="compositionally biased region" description="Basic and acidic residues" evidence="2">
    <location>
        <begin position="1639"/>
        <end position="1664"/>
    </location>
</feature>
<dbReference type="eggNOG" id="ENOG502QXJU">
    <property type="taxonomic scope" value="Eukaryota"/>
</dbReference>
<proteinExistence type="predicted"/>
<feature type="compositionally biased region" description="Polar residues" evidence="2">
    <location>
        <begin position="1625"/>
        <end position="1638"/>
    </location>
</feature>
<feature type="compositionally biased region" description="Basic and acidic residues" evidence="2">
    <location>
        <begin position="992"/>
        <end position="1002"/>
    </location>
</feature>
<feature type="region of interest" description="Disordered" evidence="2">
    <location>
        <begin position="2605"/>
        <end position="2709"/>
    </location>
</feature>
<feature type="compositionally biased region" description="Polar residues" evidence="2">
    <location>
        <begin position="2165"/>
        <end position="2189"/>
    </location>
</feature>
<feature type="compositionally biased region" description="Basic and acidic residues" evidence="2">
    <location>
        <begin position="901"/>
        <end position="914"/>
    </location>
</feature>
<feature type="compositionally biased region" description="Polar residues" evidence="2">
    <location>
        <begin position="2724"/>
        <end position="2755"/>
    </location>
</feature>
<dbReference type="VEuPathDB" id="PlasmoDB:PKNOH_S120157500"/>
<name>A0A1Y3DNS5_PLAKN</name>
<keyword evidence="1" id="KW-0175">Coiled coil</keyword>
<dbReference type="OMA" id="CYGRFLP"/>
<feature type="compositionally biased region" description="Basic and acidic residues" evidence="2">
    <location>
        <begin position="2687"/>
        <end position="2698"/>
    </location>
</feature>
<feature type="compositionally biased region" description="Basic and acidic residues" evidence="2">
    <location>
        <begin position="2255"/>
        <end position="2270"/>
    </location>
</feature>
<dbReference type="VEuPathDB" id="PlasmoDB:PKA1H_090044500"/>
<sequence length="3009" mass="345741">MNSVKCYGRFLPASKLDNDRKEEKQFLKNEEILTRIYGEKISNLKIYNDILKKRIKKLTDGVSNLFIVLNNDEKDATMLTVGDGNTSSGILFYLINDLVCVNRSNSKLLITYSHFEIVRNRVNDKLKRYVFPHSNMINVGSCLGCENGVYDWVSRTRESHKDDIPSSGCHIKYKMDEYQQKKQISHGGHTEKREGKNLCRVCIELEENRLINSSFPFDIDSFVKGKKKQKYGGRHMQWRSTGEWDPTAVRKVYLSGQNIRHVFKMLYRSRRDKFREGLHHEVTYEVVQFDVEMLHGGGLDMPGVRSFSDGGSNSNVSNEWSIFSKSSVSTCSLTIIVVKNLKGTDSSERAFLSHFCELFLKREVEENCIRDPNSTVRKKHPLIIKYLFSLYKFPPLRGSTTGMNYLPFELNFIYISNNFKKYRAASEFIYAYLKRLNRSEYFVQPNKKKQYLKSEFHKVDENIYVVRNLLNYYVKLEIRGVEINRRVSDLRNYLTILESSVIGGKRRDYHIWTENRINNVLNLCRSSTSESDEQMQVKRNNSCCPEKEFLFFFKKEGRIGRNYKEAVREKQHEGKYEDKVTAPRSTQMEEKAKEKVKHLWSLRNVNEIKKGKHNPDKMQFKLSLHRRGRTNLVGSEDHSSIDTDCSSGYANLEKCNQHCYRNVKKKKSNVLDNTCKKKEEIILVDPNSHRKRIPVKYASNATCTHCEKDNSLKCRVKVSLPNDENLLHSPKLDAINGDSFPRRSTRMKNSVRTNGINPEWIHPSCMDLFSNTMEVENLNDRTISSHKGKEKKFLFYDILGMAYSKGPSSSSEDNENQLQTVLHNIEQNRDFLKSISTLNSDIKRGKKRIDRRAKSLFEQVDLCLEGDARAVEGRGRMEKLHVMEKYLKLDRNDHPNGTVERVGKNGESQTDRQYGKKNRTKKDYTCVEMEIKGGSRKLALQECAKSKVRGGENNVGCSEKGDKSVKSVKSGKSIVGHRKMENSNNSLTSHMSEGKETNKFDYSDENTSKGAPINDRLDTPTQKPSLYTTKVDNKSKCGKSTAEGISSKYILEMATNNLPDKGKEKKKKKNCVEHSVHLNGCQMDKKSVERIFFPIKKRDSKLALDENELDPLHKDSPWLGQNGGNIENERKMEESTRRMEEDFLHEERSNFSGHHILMCDGESQSGRSSRIAETGGGTHVSYEKGDDKGINAIKQVQEEEESNMRSSIESVFSFSSKSKNEANKDNHYWSSQATDDEILSGCTLDGETIKELSPNEKKKYAVRGSNGMMKMGKKRQNYSLDCEGNENLTLDSLGSQSEGERTNVGDSCEDDLEKSITNYHNNFKKLLKSHMSFLQKKYVDDKKDLELLKKIKFAKGVLREYNNVLGRNCNDKDEKSVLVSQVISKGWGIGDAMFEQNCERSRCDTYSKLVDTCKNSKDVFLRERNEGTDSGVVHEGIDAESVDGGISLTGGQMDLSPFYRNVNEEVGTNEVKQIERCSVERSTDPYRTVKCVDTDKNPPPSHKSKESNYGNSDYVDNLNGVEMENSYTPKGEDIQWEEPQSCISRNEKEHISGENDKNVNASTQYYEENVPMDDPPHKGKVLTCDPNDLYNEYEEEPLGEYKRSALHGDHLDELQNGRRAKSELNYPSKSYGSENPPSTHRDNEEKRNSGRGEKDRSGHVMERDMHRSDLVEKPHMGELFRGRSFSSKLGEREDIVVEDSFMKVEGNSPDCTGEKTTLHSHAVMRKMRRKKKVLKMEIQDEANKINRLSSKKKKLMSFILRAIERGEKDEELITIVRSAIFKMEYFEQKKISKLKRMEKEFQKLTHVEEKIDSNFLMRKSQFSRKKNQHMEVCNRTVRCKNGQEGEDDNKVYQKCGSPLDEKKNKDTHSYEYQRKDKNVQKSFQKKSQRNHETSGVHPLRGGEKKEKKNNCAHVDALQKGRVCNNFFVLNGYNRKSKKSIEFTDLCVNLKKEKYSTLPLDGEQEMQVLPSLNAAKLTHEALTEKSQSYLIPPSGDLYPKEEKNTPGEDHNARGVDTGGVKCRTIFTSAEDAKEYDAFFQNNGHTADRLPKLGGNRLDGNQQHIGHFPPSNDKNARGEFPQWDRDSTEETDKNKDRNITVAYRVGNNVRVSTPRSSDTFKQRGKGKRKTKLGLSYDRQLEGENRLHLTRNPAKECTTEQAENLRLNSSCFSNGDRSKTEGISPSTESAGKSTRHLQVGVKIPLSEGSIQTGERHRKGENIPDKVRKKKKKNIDRDEKKENKGDKEDSSWEIGLGDARTEERPRNKQIEKRTLLGNPNNFHVSLKMDPTRGKNLQRKGSFRRGDTSRRFLPSANSPSTYTPFLYAQREGGYPELIPHSSSLHRRRVVPPEWNGTMGTYGNPLPRCQTKDKAKTKRCEEEEGSKLNRIQRSFINVKHKSTPETEVGKNMEQISIKTVINRQREKTIPCINYDTDRYSFKLGWWNWGKQSKLLENIERCKENIKEKYYQNRKECKYRSSTNWTSKYFTKFQPNEYLYIPVTNKNYFRSKNSLKIRSNPVSDFHKLNLKPITGFLQSYEKEKQRQRQVPQAVIRVSNVPYVMEDYNVKRGVPKMEGKRGITLGEANILLSEDEESNLNGTSGFFAKVSKKSAPSGYVPNGQDSYSSGTNSNDEKNSKGIIFKCRTKRAHKTDNRDRNSGTTHGKMNSKIRLYNIGHDINEGRTRACRKGKAHSGDEGLNEKDGLGQGWDSKKKTTVKVRKYRIRSIESLSSVQSAPGRTPPGCSSSMVRLSSENTDSDSAGSREDVSTTNAKYKVNLKSKKRADYPQGEDPTNTPPSQCSNKSEVQNCSRRSDSSCHSTSSRGSPHEAFQKDSKGDPHRCMTQRNKLTNCEENDEEKILSRPSYKHMNISSKREYPGYRNKYDTPFNMDRESYTNMESELRRNSHRIYCDGSERTDSSSDSIGETSGEGPCRKQYLLKEINQVDYLQPDSYHMGKRKNKKEQSSKNFHDNYYPPTNDSYYEGQHRDSVNPKTRGRKRYDADYLEKQYDEYFYDS</sequence>
<feature type="compositionally biased region" description="Basic and acidic residues" evidence="2">
    <location>
        <begin position="2072"/>
        <end position="2095"/>
    </location>
</feature>
<dbReference type="VEuPathDB" id="PlasmoDB:PKNH_0938800"/>
<evidence type="ECO:0000313" key="3">
    <source>
        <dbReference type="EMBL" id="OTN64906.1"/>
    </source>
</evidence>
<feature type="compositionally biased region" description="Polar residues" evidence="2">
    <location>
        <begin position="1019"/>
        <end position="1030"/>
    </location>
</feature>
<accession>A0A1Y3DNS5</accession>
<dbReference type="EMBL" id="NETL01000026">
    <property type="protein sequence ID" value="OTN64906.1"/>
    <property type="molecule type" value="Genomic_DNA"/>
</dbReference>
<feature type="compositionally biased region" description="Basic and acidic residues" evidence="2">
    <location>
        <begin position="2819"/>
        <end position="2834"/>
    </location>
</feature>
<gene>
    <name evidence="3" type="ORF">PKNOH_S120157500</name>
</gene>
<feature type="compositionally biased region" description="Polar residues" evidence="2">
    <location>
        <begin position="982"/>
        <end position="991"/>
    </location>
</feature>
<feature type="region of interest" description="Disordered" evidence="2">
    <location>
        <begin position="949"/>
        <end position="1038"/>
    </location>
</feature>
<evidence type="ECO:0000256" key="2">
    <source>
        <dbReference type="SAM" id="MobiDB-lite"/>
    </source>
</evidence>
<feature type="compositionally biased region" description="Polar residues" evidence="2">
    <location>
        <begin position="2615"/>
        <end position="2625"/>
    </location>
</feature>
<protein>
    <submittedName>
        <fullName evidence="3">Uncharacterized protein</fullName>
    </submittedName>
</protein>
<feature type="region of interest" description="Disordered" evidence="2">
    <location>
        <begin position="2943"/>
        <end position="2995"/>
    </location>
</feature>
<feature type="region of interest" description="Disordered" evidence="2">
    <location>
        <begin position="2724"/>
        <end position="2841"/>
    </location>
</feature>
<feature type="region of interest" description="Disordered" evidence="2">
    <location>
        <begin position="1850"/>
        <end position="1907"/>
    </location>
</feature>
<feature type="compositionally biased region" description="Basic and acidic residues" evidence="2">
    <location>
        <begin position="2210"/>
        <end position="2222"/>
    </location>
</feature>
<dbReference type="OrthoDB" id="386383at2759"/>
<feature type="region of interest" description="Disordered" evidence="2">
    <location>
        <begin position="2109"/>
        <end position="2136"/>
    </location>
</feature>
<feature type="region of interest" description="Disordered" evidence="2">
    <location>
        <begin position="1162"/>
        <end position="1190"/>
    </location>
</feature>
<feature type="coiled-coil region" evidence="1">
    <location>
        <begin position="1724"/>
        <end position="1751"/>
    </location>
</feature>
<feature type="region of interest" description="Disordered" evidence="2">
    <location>
        <begin position="2904"/>
        <end position="2925"/>
    </location>
</feature>
<feature type="region of interest" description="Disordered" evidence="2">
    <location>
        <begin position="2057"/>
        <end position="2095"/>
    </location>
</feature>
<feature type="compositionally biased region" description="Basic and acidic residues" evidence="2">
    <location>
        <begin position="1613"/>
        <end position="1622"/>
    </location>
</feature>
<feature type="compositionally biased region" description="Basic and acidic residues" evidence="2">
    <location>
        <begin position="1997"/>
        <end position="2012"/>
    </location>
</feature>
<comment type="caution">
    <text evidence="3">The sequence shown here is derived from an EMBL/GenBank/DDBJ whole genome shotgun (WGS) entry which is preliminary data.</text>
</comment>
<dbReference type="Proteomes" id="UP000195012">
    <property type="component" value="Unassembled WGS sequence"/>
</dbReference>
<feature type="compositionally biased region" description="Basic and acidic residues" evidence="2">
    <location>
        <begin position="1889"/>
        <end position="1907"/>
    </location>
</feature>
<feature type="compositionally biased region" description="Basic and acidic residues" evidence="2">
    <location>
        <begin position="1859"/>
        <end position="1879"/>
    </location>
</feature>
<feature type="region of interest" description="Disordered" evidence="2">
    <location>
        <begin position="1613"/>
        <end position="1664"/>
    </location>
</feature>
<reference evidence="3 4" key="1">
    <citation type="submission" date="2017-05" db="EMBL/GenBank/DDBJ databases">
        <title>PacBio assembly of a Plasmodium knowlesi genome sequence with Hi-C correction and manual annotation of the SICAvar gene family.</title>
        <authorList>
            <person name="Lapp S.A."/>
            <person name="Geraldo J.A."/>
            <person name="Chien J.-T."/>
            <person name="Ay F."/>
            <person name="Pakala S.B."/>
            <person name="Batugedara G."/>
            <person name="Humphrey J.C."/>
            <person name="Debarry J.D."/>
            <person name="Le Roch K.G."/>
            <person name="Galinski M.R."/>
            <person name="Kissinger J.C."/>
        </authorList>
    </citation>
    <scope>NUCLEOTIDE SEQUENCE [LARGE SCALE GENOMIC DNA]</scope>
    <source>
        <strain evidence="4">Malayan Strain Pk1 (A+)</strain>
    </source>
</reference>
<organism evidence="3 4">
    <name type="scientific">Plasmodium knowlesi</name>
    <dbReference type="NCBI Taxonomy" id="5850"/>
    <lineage>
        <taxon>Eukaryota</taxon>
        <taxon>Sar</taxon>
        <taxon>Alveolata</taxon>
        <taxon>Apicomplexa</taxon>
        <taxon>Aconoidasida</taxon>
        <taxon>Haemosporida</taxon>
        <taxon>Plasmodiidae</taxon>
        <taxon>Plasmodium</taxon>
        <taxon>Plasmodium (Plasmodium)</taxon>
    </lineage>
</organism>
<feature type="compositionally biased region" description="Basic and acidic residues" evidence="2">
    <location>
        <begin position="2231"/>
        <end position="2246"/>
    </location>
</feature>
<feature type="region of interest" description="Disordered" evidence="2">
    <location>
        <begin position="891"/>
        <end position="920"/>
    </location>
</feature>